<reference evidence="2 3" key="1">
    <citation type="submission" date="2014-03" db="EMBL/GenBank/DDBJ databases">
        <title>The genome of Kluyveromyces dobzhanskii.</title>
        <authorList>
            <person name="Nystedt B."/>
            <person name="Astrom S."/>
        </authorList>
    </citation>
    <scope>NUCLEOTIDE SEQUENCE [LARGE SCALE GENOMIC DNA]</scope>
    <source>
        <strain evidence="2 3">CBS 2104</strain>
    </source>
</reference>
<dbReference type="PANTHER" id="PTHR47534:SF3">
    <property type="entry name" value="ALCOHOL DEHYDROGENASE-LIKE C-TERMINAL DOMAIN-CONTAINING PROTEIN"/>
    <property type="match status" value="1"/>
</dbReference>
<dbReference type="InterPro" id="IPR036291">
    <property type="entry name" value="NAD(P)-bd_dom_sf"/>
</dbReference>
<keyword evidence="3" id="KW-1185">Reference proteome</keyword>
<accession>A0A0A8L445</accession>
<dbReference type="GO" id="GO:0016491">
    <property type="term" value="F:oxidoreductase activity"/>
    <property type="evidence" value="ECO:0007669"/>
    <property type="project" value="UniProtKB-KW"/>
</dbReference>
<proteinExistence type="predicted"/>
<keyword evidence="1" id="KW-0560">Oxidoreductase</keyword>
<dbReference type="Proteomes" id="UP000031516">
    <property type="component" value="Unassembled WGS sequence"/>
</dbReference>
<organism evidence="2 3">
    <name type="scientific">Kluyveromyces dobzhanskii CBS 2104</name>
    <dbReference type="NCBI Taxonomy" id="1427455"/>
    <lineage>
        <taxon>Eukaryota</taxon>
        <taxon>Fungi</taxon>
        <taxon>Dikarya</taxon>
        <taxon>Ascomycota</taxon>
        <taxon>Saccharomycotina</taxon>
        <taxon>Saccharomycetes</taxon>
        <taxon>Saccharomycetales</taxon>
        <taxon>Saccharomycetaceae</taxon>
        <taxon>Kluyveromyces</taxon>
    </lineage>
</organism>
<evidence type="ECO:0000313" key="2">
    <source>
        <dbReference type="EMBL" id="CDO92894.1"/>
    </source>
</evidence>
<dbReference type="EMBL" id="CCBQ010000019">
    <property type="protein sequence ID" value="CDO92894.1"/>
    <property type="molecule type" value="Genomic_DNA"/>
</dbReference>
<dbReference type="PANTHER" id="PTHR47534">
    <property type="entry name" value="YALI0E05731P"/>
    <property type="match status" value="1"/>
</dbReference>
<dbReference type="SUPFAM" id="SSF51735">
    <property type="entry name" value="NAD(P)-binding Rossmann-fold domains"/>
    <property type="match status" value="1"/>
</dbReference>
<protein>
    <submittedName>
        <fullName evidence="2">WGS project CCBQ000000000 data, contig 00099</fullName>
    </submittedName>
</protein>
<dbReference type="InterPro" id="IPR002347">
    <property type="entry name" value="SDR_fam"/>
</dbReference>
<dbReference type="Pfam" id="PF00106">
    <property type="entry name" value="adh_short"/>
    <property type="match status" value="1"/>
</dbReference>
<dbReference type="OrthoDB" id="2898509at2759"/>
<comment type="caution">
    <text evidence="2">The sequence shown here is derived from an EMBL/GenBank/DDBJ whole genome shotgun (WGS) entry which is preliminary data.</text>
</comment>
<evidence type="ECO:0000313" key="3">
    <source>
        <dbReference type="Proteomes" id="UP000031516"/>
    </source>
</evidence>
<evidence type="ECO:0000256" key="1">
    <source>
        <dbReference type="ARBA" id="ARBA00023002"/>
    </source>
</evidence>
<dbReference type="AlphaFoldDB" id="A0A0A8L445"/>
<dbReference type="InterPro" id="IPR052228">
    <property type="entry name" value="Sec_Metab_Biosynth_Oxidored"/>
</dbReference>
<sequence length="292" mass="32282">MKKDTDIVFTKPSLAEVDLNNQRVAVVGGTGGIGREFAKVLAQKGAKVIVVGRTFRDENVEGIEFIKADLSLVAEASRVGKFLPAENLNYVIFTTGVFAAPERKVTSEGLEEDMAISYFSRLVILKELVSRLKEHEGKRPRVFIMGYPGDNKLEGCDDLNSETSYGAISTHMKTVTANEALVYYLKNRYDFINFHGLNPGLVKTNIRDNFLGKNSWKSKAVEWLIGMTNQTAEQYAKKIVPLLAAPDLESLSGQNFDKNADAILPSEGFTDEFNEGYVNASEELLKKLGLAN</sequence>
<dbReference type="Gene3D" id="3.40.50.720">
    <property type="entry name" value="NAD(P)-binding Rossmann-like Domain"/>
    <property type="match status" value="1"/>
</dbReference>
<name>A0A0A8L445_9SACH</name>
<gene>
    <name evidence="2" type="ORF">KLDO_g1203</name>
</gene>